<protein>
    <submittedName>
        <fullName evidence="8">Sulfate transporter</fullName>
    </submittedName>
</protein>
<dbReference type="CDD" id="cd07042">
    <property type="entry name" value="STAS_SulP_like_sulfate_transporter"/>
    <property type="match status" value="1"/>
</dbReference>
<dbReference type="InterPro" id="IPR036513">
    <property type="entry name" value="STAS_dom_sf"/>
</dbReference>
<feature type="transmembrane region" description="Helical" evidence="5">
    <location>
        <begin position="104"/>
        <end position="125"/>
    </location>
</feature>
<dbReference type="Pfam" id="PF00027">
    <property type="entry name" value="cNMP_binding"/>
    <property type="match status" value="1"/>
</dbReference>
<proteinExistence type="predicted"/>
<dbReference type="AlphaFoldDB" id="A0A160VGD0"/>
<feature type="domain" description="STAS" evidence="7">
    <location>
        <begin position="455"/>
        <end position="572"/>
    </location>
</feature>
<feature type="transmembrane region" description="Helical" evidence="5">
    <location>
        <begin position="365"/>
        <end position="384"/>
    </location>
</feature>
<dbReference type="SUPFAM" id="SSF51206">
    <property type="entry name" value="cAMP-binding domain-like"/>
    <property type="match status" value="1"/>
</dbReference>
<dbReference type="EMBL" id="FAXC01000301">
    <property type="protein sequence ID" value="CUV09780.1"/>
    <property type="molecule type" value="Genomic_DNA"/>
</dbReference>
<keyword evidence="2 5" id="KW-0812">Transmembrane</keyword>
<feature type="transmembrane region" description="Helical" evidence="5">
    <location>
        <begin position="78"/>
        <end position="98"/>
    </location>
</feature>
<dbReference type="SMART" id="SM00100">
    <property type="entry name" value="cNMP"/>
    <property type="match status" value="1"/>
</dbReference>
<feature type="transmembrane region" description="Helical" evidence="5">
    <location>
        <begin position="137"/>
        <end position="160"/>
    </location>
</feature>
<feature type="transmembrane region" description="Helical" evidence="5">
    <location>
        <begin position="12"/>
        <end position="36"/>
    </location>
</feature>
<reference evidence="8" key="1">
    <citation type="submission" date="2015-10" db="EMBL/GenBank/DDBJ databases">
        <authorList>
            <person name="Gilbert D.G."/>
        </authorList>
    </citation>
    <scope>NUCLEOTIDE SEQUENCE</scope>
</reference>
<evidence type="ECO:0000256" key="2">
    <source>
        <dbReference type="ARBA" id="ARBA00022692"/>
    </source>
</evidence>
<evidence type="ECO:0000256" key="5">
    <source>
        <dbReference type="SAM" id="Phobius"/>
    </source>
</evidence>
<evidence type="ECO:0000259" key="7">
    <source>
        <dbReference type="PROSITE" id="PS50801"/>
    </source>
</evidence>
<dbReference type="InterPro" id="IPR011547">
    <property type="entry name" value="SLC26A/SulP_dom"/>
</dbReference>
<gene>
    <name evidence="8" type="ORF">MGWOODY_Mmi316</name>
</gene>
<feature type="transmembrane region" description="Helical" evidence="5">
    <location>
        <begin position="204"/>
        <end position="223"/>
    </location>
</feature>
<keyword evidence="3 5" id="KW-1133">Transmembrane helix</keyword>
<evidence type="ECO:0000259" key="6">
    <source>
        <dbReference type="PROSITE" id="PS50042"/>
    </source>
</evidence>
<comment type="subcellular location">
    <subcellularLocation>
        <location evidence="1">Membrane</location>
        <topology evidence="1">Multi-pass membrane protein</topology>
    </subcellularLocation>
</comment>
<evidence type="ECO:0000256" key="4">
    <source>
        <dbReference type="ARBA" id="ARBA00023136"/>
    </source>
</evidence>
<dbReference type="PANTHER" id="PTHR43310:SF1">
    <property type="entry name" value="SULFATE TRANSPORTER YBAR-RELATED"/>
    <property type="match status" value="1"/>
</dbReference>
<dbReference type="SUPFAM" id="SSF52091">
    <property type="entry name" value="SpoIIaa-like"/>
    <property type="match status" value="1"/>
</dbReference>
<dbReference type="InterPro" id="IPR000595">
    <property type="entry name" value="cNMP-bd_dom"/>
</dbReference>
<sequence>MAENSKYSNILPSLIAGFVNGIIIVVSAMALGALIFTGELSSYLPQGIGILLFGSLIFAVFSTVTASYPIIISAPQDIPIAILALMTTTIVATSGSGWSSQEQYEFIFVTIGLTSILVGLFFYILGKFKLGKLVRFIPFPVVGGFLAGTGWLIVQFSFSMMTDVDPTISNLSTFFTSEMLIRWVPGAVFAIALLVTYRYISHYLLMPTVLSIGIGLFYIVAFFNGVSVSELERGSYLLGPFPEGGLFTGLPLKHLSGFDWNLFWVTLPAIGTMMILNAISVLFNYSGLELIIKQDVDLDRELKMTGFSNMLAGLGGTPPGYLTLSETSMAYNIGARSRLSSIVVVLLCAFTLFFGANVLSIFPKVILGGLLLNLGLSFLEEWLYDTWEKLTRNDYFVIVIILFVIAAVGFLEGIVIGLLMSIVLFVLSYSKVEVVKHELSGTTFHSNVERSEYLKRIIADHGEKISILHLQGFIFFGTANRLLDKVKERVENEEASHLKYLIFDFRHVTGLDSSTINSFNKLRIMAKNHGFKVVFCSLNQDMTNQLRTGGLLPDEGGVFVEFDDLDHGLERCEDELIEQYKRLDEELPDSKKADSFKDQFPGIAEFFEEKIVDGNTSIIEQGKDPGGIYFIDSGRITVRLDIGTGEGIRLKSLGAGTVVGEVSLYLGSKASASVLTKTDCVIYFLSKDNFQKLNLESPGKAAELHTYIIKLLSDRLAKSNATIQALMR</sequence>
<keyword evidence="4 5" id="KW-0472">Membrane</keyword>
<feature type="transmembrane region" description="Helical" evidence="5">
    <location>
        <begin position="180"/>
        <end position="197"/>
    </location>
</feature>
<feature type="transmembrane region" description="Helical" evidence="5">
    <location>
        <begin position="396"/>
        <end position="429"/>
    </location>
</feature>
<evidence type="ECO:0000256" key="3">
    <source>
        <dbReference type="ARBA" id="ARBA00022989"/>
    </source>
</evidence>
<feature type="transmembrane region" description="Helical" evidence="5">
    <location>
        <begin position="262"/>
        <end position="283"/>
    </location>
</feature>
<evidence type="ECO:0000256" key="1">
    <source>
        <dbReference type="ARBA" id="ARBA00004141"/>
    </source>
</evidence>
<feature type="transmembrane region" description="Helical" evidence="5">
    <location>
        <begin position="48"/>
        <end position="71"/>
    </location>
</feature>
<dbReference type="PANTHER" id="PTHR43310">
    <property type="entry name" value="SULFATE TRANSPORTER YBAR-RELATED"/>
    <property type="match status" value="1"/>
</dbReference>
<dbReference type="Pfam" id="PF01740">
    <property type="entry name" value="STAS"/>
    <property type="match status" value="1"/>
</dbReference>
<dbReference type="PROSITE" id="PS50801">
    <property type="entry name" value="STAS"/>
    <property type="match status" value="1"/>
</dbReference>
<name>A0A160VGD0_9ZZZZ</name>
<dbReference type="Pfam" id="PF00916">
    <property type="entry name" value="Sulfate_transp"/>
    <property type="match status" value="1"/>
</dbReference>
<feature type="domain" description="Cyclic nucleotide-binding" evidence="6">
    <location>
        <begin position="603"/>
        <end position="693"/>
    </location>
</feature>
<dbReference type="InterPro" id="IPR002645">
    <property type="entry name" value="STAS_dom"/>
</dbReference>
<dbReference type="InterPro" id="IPR018490">
    <property type="entry name" value="cNMP-bd_dom_sf"/>
</dbReference>
<dbReference type="GO" id="GO:0016020">
    <property type="term" value="C:membrane"/>
    <property type="evidence" value="ECO:0007669"/>
    <property type="project" value="UniProtKB-SubCell"/>
</dbReference>
<dbReference type="InterPro" id="IPR014710">
    <property type="entry name" value="RmlC-like_jellyroll"/>
</dbReference>
<dbReference type="Gene3D" id="2.60.120.10">
    <property type="entry name" value="Jelly Rolls"/>
    <property type="match status" value="1"/>
</dbReference>
<dbReference type="CDD" id="cd00038">
    <property type="entry name" value="CAP_ED"/>
    <property type="match status" value="1"/>
</dbReference>
<evidence type="ECO:0000313" key="8">
    <source>
        <dbReference type="EMBL" id="CUV09780.1"/>
    </source>
</evidence>
<organism evidence="8">
    <name type="scientific">hydrothermal vent metagenome</name>
    <dbReference type="NCBI Taxonomy" id="652676"/>
    <lineage>
        <taxon>unclassified sequences</taxon>
        <taxon>metagenomes</taxon>
        <taxon>ecological metagenomes</taxon>
    </lineage>
</organism>
<dbReference type="InterPro" id="IPR052706">
    <property type="entry name" value="Membrane-Transporter-like"/>
</dbReference>
<dbReference type="Gene3D" id="3.30.750.24">
    <property type="entry name" value="STAS domain"/>
    <property type="match status" value="1"/>
</dbReference>
<accession>A0A160VGD0</accession>
<dbReference type="PROSITE" id="PS50042">
    <property type="entry name" value="CNMP_BINDING_3"/>
    <property type="match status" value="1"/>
</dbReference>
<feature type="transmembrane region" description="Helical" evidence="5">
    <location>
        <begin position="339"/>
        <end position="359"/>
    </location>
</feature>